<dbReference type="Pfam" id="PF00082">
    <property type="entry name" value="Peptidase_S8"/>
    <property type="match status" value="1"/>
</dbReference>
<dbReference type="PANTHER" id="PTHR43806">
    <property type="entry name" value="PEPTIDASE S8"/>
    <property type="match status" value="1"/>
</dbReference>
<dbReference type="GO" id="GO:0006508">
    <property type="term" value="P:proteolysis"/>
    <property type="evidence" value="ECO:0007669"/>
    <property type="project" value="UniProtKB-KW"/>
</dbReference>
<gene>
    <name evidence="11" type="ORF">CLV46_1025</name>
</gene>
<keyword evidence="3 5" id="KW-0378">Hydrolase</keyword>
<evidence type="ECO:0000256" key="6">
    <source>
        <dbReference type="RuleBase" id="RU003355"/>
    </source>
</evidence>
<dbReference type="PRINTS" id="PR00723">
    <property type="entry name" value="SUBTILISIN"/>
</dbReference>
<keyword evidence="8" id="KW-1133">Transmembrane helix</keyword>
<dbReference type="GO" id="GO:0004252">
    <property type="term" value="F:serine-type endopeptidase activity"/>
    <property type="evidence" value="ECO:0007669"/>
    <property type="project" value="UniProtKB-UniRule"/>
</dbReference>
<evidence type="ECO:0000256" key="2">
    <source>
        <dbReference type="ARBA" id="ARBA00022670"/>
    </source>
</evidence>
<evidence type="ECO:0000259" key="10">
    <source>
        <dbReference type="Pfam" id="PF00082"/>
    </source>
</evidence>
<feature type="active site" description="Charge relay system" evidence="5">
    <location>
        <position position="89"/>
    </location>
</feature>
<keyword evidence="8" id="KW-0812">Transmembrane</keyword>
<evidence type="ECO:0000256" key="1">
    <source>
        <dbReference type="ARBA" id="ARBA00011073"/>
    </source>
</evidence>
<reference evidence="11 12" key="1">
    <citation type="submission" date="2017-11" db="EMBL/GenBank/DDBJ databases">
        <title>Genomic Encyclopedia of Archaeal and Bacterial Type Strains, Phase II (KMG-II): From Individual Species to Whole Genera.</title>
        <authorList>
            <person name="Goeker M."/>
        </authorList>
    </citation>
    <scope>NUCLEOTIDE SEQUENCE [LARGE SCALE GENOMIC DNA]</scope>
    <source>
        <strain evidence="11 12">DSM 27393</strain>
    </source>
</reference>
<evidence type="ECO:0000256" key="5">
    <source>
        <dbReference type="PROSITE-ProRule" id="PRU01240"/>
    </source>
</evidence>
<organism evidence="11 12">
    <name type="scientific">Diaminobutyricimonas aerilata</name>
    <dbReference type="NCBI Taxonomy" id="1162967"/>
    <lineage>
        <taxon>Bacteria</taxon>
        <taxon>Bacillati</taxon>
        <taxon>Actinomycetota</taxon>
        <taxon>Actinomycetes</taxon>
        <taxon>Micrococcales</taxon>
        <taxon>Microbacteriaceae</taxon>
        <taxon>Diaminobutyricimonas</taxon>
    </lineage>
</organism>
<dbReference type="InterPro" id="IPR036852">
    <property type="entry name" value="Peptidase_S8/S53_dom_sf"/>
</dbReference>
<name>A0A2M9CHW1_9MICO</name>
<evidence type="ECO:0000256" key="7">
    <source>
        <dbReference type="SAM" id="MobiDB-lite"/>
    </source>
</evidence>
<dbReference type="AlphaFoldDB" id="A0A2M9CHW1"/>
<dbReference type="SUPFAM" id="SSF52743">
    <property type="entry name" value="Subtilisin-like"/>
    <property type="match status" value="1"/>
</dbReference>
<evidence type="ECO:0000313" key="12">
    <source>
        <dbReference type="Proteomes" id="UP000228758"/>
    </source>
</evidence>
<keyword evidence="8" id="KW-0472">Membrane</keyword>
<dbReference type="InterPro" id="IPR023828">
    <property type="entry name" value="Peptidase_S8_Ser-AS"/>
</dbReference>
<feature type="active site" description="Charge relay system" evidence="5">
    <location>
        <position position="250"/>
    </location>
</feature>
<dbReference type="InterPro" id="IPR050131">
    <property type="entry name" value="Peptidase_S8_subtilisin-like"/>
</dbReference>
<feature type="active site" description="Charge relay system" evidence="5">
    <location>
        <position position="50"/>
    </location>
</feature>
<protein>
    <submittedName>
        <fullName evidence="11">Type VII secretion-associated serine protease mycosin</fullName>
    </submittedName>
</protein>
<dbReference type="PANTHER" id="PTHR43806:SF11">
    <property type="entry name" value="CEREVISIN-RELATED"/>
    <property type="match status" value="1"/>
</dbReference>
<evidence type="ECO:0000256" key="3">
    <source>
        <dbReference type="ARBA" id="ARBA00022801"/>
    </source>
</evidence>
<dbReference type="InterPro" id="IPR023827">
    <property type="entry name" value="Peptidase_S8_Asp-AS"/>
</dbReference>
<evidence type="ECO:0000256" key="4">
    <source>
        <dbReference type="ARBA" id="ARBA00022825"/>
    </source>
</evidence>
<comment type="caution">
    <text evidence="11">The sequence shown here is derived from an EMBL/GenBank/DDBJ whole genome shotgun (WGS) entry which is preliminary data.</text>
</comment>
<dbReference type="PROSITE" id="PS00137">
    <property type="entry name" value="SUBTILASE_HIS"/>
    <property type="match status" value="1"/>
</dbReference>
<dbReference type="InterPro" id="IPR022398">
    <property type="entry name" value="Peptidase_S8_His-AS"/>
</dbReference>
<dbReference type="EMBL" id="PGFF01000001">
    <property type="protein sequence ID" value="PJJ71477.1"/>
    <property type="molecule type" value="Genomic_DNA"/>
</dbReference>
<evidence type="ECO:0000256" key="9">
    <source>
        <dbReference type="SAM" id="SignalP"/>
    </source>
</evidence>
<proteinExistence type="inferred from homology"/>
<dbReference type="PROSITE" id="PS00138">
    <property type="entry name" value="SUBTILASE_SER"/>
    <property type="match status" value="1"/>
</dbReference>
<dbReference type="Proteomes" id="UP000228758">
    <property type="component" value="Unassembled WGS sequence"/>
</dbReference>
<comment type="similarity">
    <text evidence="1 5 6">Belongs to the peptidase S8 family.</text>
</comment>
<keyword evidence="9" id="KW-0732">Signal</keyword>
<keyword evidence="12" id="KW-1185">Reference proteome</keyword>
<feature type="signal peptide" evidence="9">
    <location>
        <begin position="1"/>
        <end position="17"/>
    </location>
</feature>
<keyword evidence="4 5" id="KW-0720">Serine protease</keyword>
<accession>A0A2M9CHW1</accession>
<dbReference type="InterPro" id="IPR000209">
    <property type="entry name" value="Peptidase_S8/S53_dom"/>
</dbReference>
<dbReference type="InterPro" id="IPR015500">
    <property type="entry name" value="Peptidase_S8_subtilisin-rel"/>
</dbReference>
<feature type="chain" id="PRO_5014928966" evidence="9">
    <location>
        <begin position="18"/>
        <end position="402"/>
    </location>
</feature>
<dbReference type="Gene3D" id="3.40.50.200">
    <property type="entry name" value="Peptidase S8/S53 domain"/>
    <property type="match status" value="1"/>
</dbReference>
<evidence type="ECO:0000313" key="11">
    <source>
        <dbReference type="EMBL" id="PJJ71477.1"/>
    </source>
</evidence>
<dbReference type="PROSITE" id="PS51892">
    <property type="entry name" value="SUBTILASE"/>
    <property type="match status" value="1"/>
</dbReference>
<feature type="region of interest" description="Disordered" evidence="7">
    <location>
        <begin position="331"/>
        <end position="357"/>
    </location>
</feature>
<sequence>MLGLVVASLAVATPAHADPVRDLEYWLDDYGIREAWNTTRGAGVTIAVIDTGIDGTHPDLAGAVVGGSDFSGLGARNGQQPVGSTGSEHGTLVGSLAAGRGSAPDTGVIGAAPEADLLSLSIGFGEGEIGSDDQIASAVRWAVDNGADVINMSLTRNTRDWPESWDDAFLYAMDNDVVVVAAAGNRGTGTYVVGAPATMPGVLTVGGVTRDEQVSAEASSQGITIGVSAPSEELVGALPGGGHAQWGGTSGASPIVAGIVALVRAAHPELDAANVINRITETARDRGPSGQDYSYGFGLVDAAAAVNDRVPEVDENPMGDLREWIRVNRRAPADDPTAAPTPLEPSAPPLIEARGPSGTLYPTPGQLRDVGIPLLVFVAFGGAFVVATARAVRAYGATRRRG</sequence>
<dbReference type="PROSITE" id="PS00136">
    <property type="entry name" value="SUBTILASE_ASP"/>
    <property type="match status" value="1"/>
</dbReference>
<feature type="transmembrane region" description="Helical" evidence="8">
    <location>
        <begin position="370"/>
        <end position="392"/>
    </location>
</feature>
<keyword evidence="2 5" id="KW-0645">Protease</keyword>
<evidence type="ECO:0000256" key="8">
    <source>
        <dbReference type="SAM" id="Phobius"/>
    </source>
</evidence>
<feature type="domain" description="Peptidase S8/S53" evidence="10">
    <location>
        <begin position="41"/>
        <end position="298"/>
    </location>
</feature>